<evidence type="ECO:0000256" key="2">
    <source>
        <dbReference type="ARBA" id="ARBA00022491"/>
    </source>
</evidence>
<evidence type="ECO:0000256" key="6">
    <source>
        <dbReference type="ARBA" id="ARBA00049880"/>
    </source>
</evidence>
<comment type="similarity">
    <text evidence="1">Belongs to the acetyltransferase family. GNAT subfamily.</text>
</comment>
<dbReference type="EMBL" id="MWQO01000041">
    <property type="protein sequence ID" value="THD09244.1"/>
    <property type="molecule type" value="Genomic_DNA"/>
</dbReference>
<dbReference type="InterPro" id="IPR016181">
    <property type="entry name" value="Acyl_CoA_acyltransferase"/>
</dbReference>
<dbReference type="PANTHER" id="PTHR36449">
    <property type="entry name" value="ACETYLTRANSFERASE-RELATED"/>
    <property type="match status" value="1"/>
</dbReference>
<keyword evidence="4 8" id="KW-0808">Transferase</keyword>
<evidence type="ECO:0000259" key="7">
    <source>
        <dbReference type="PROSITE" id="PS51186"/>
    </source>
</evidence>
<evidence type="ECO:0000256" key="1">
    <source>
        <dbReference type="ARBA" id="ARBA00009342"/>
    </source>
</evidence>
<protein>
    <submittedName>
        <fullName evidence="8">GNAT family N-acetyltransferase</fullName>
    </submittedName>
</protein>
<dbReference type="OrthoDB" id="9799147at2"/>
<evidence type="ECO:0000313" key="9">
    <source>
        <dbReference type="Proteomes" id="UP000307749"/>
    </source>
</evidence>
<name>A0A4S3KMC9_9GAMM</name>
<dbReference type="AlphaFoldDB" id="A0A4S3KMC9"/>
<keyword evidence="5" id="KW-0012">Acyltransferase</keyword>
<accession>A0A4S3KMC9</accession>
<keyword evidence="3" id="KW-1277">Toxin-antitoxin system</keyword>
<gene>
    <name evidence="8" type="ORF">B1806_11770</name>
</gene>
<dbReference type="Pfam" id="PF13673">
    <property type="entry name" value="Acetyltransf_10"/>
    <property type="match status" value="1"/>
</dbReference>
<dbReference type="Gene3D" id="3.40.630.30">
    <property type="match status" value="1"/>
</dbReference>
<reference evidence="8 9" key="1">
    <citation type="submission" date="2017-02" db="EMBL/GenBank/DDBJ databases">
        <title>Whole genome sequencing of Metallibacterium scheffleri DSM 24874 (T).</title>
        <authorList>
            <person name="Kumar S."/>
            <person name="Patil P."/>
            <person name="Patil P.B."/>
        </authorList>
    </citation>
    <scope>NUCLEOTIDE SEQUENCE [LARGE SCALE GENOMIC DNA]</scope>
    <source>
        <strain evidence="8 9">DSM 24874</strain>
    </source>
</reference>
<organism evidence="8 9">
    <name type="scientific">Metallibacterium scheffleri</name>
    <dbReference type="NCBI Taxonomy" id="993689"/>
    <lineage>
        <taxon>Bacteria</taxon>
        <taxon>Pseudomonadati</taxon>
        <taxon>Pseudomonadota</taxon>
        <taxon>Gammaproteobacteria</taxon>
        <taxon>Lysobacterales</taxon>
        <taxon>Rhodanobacteraceae</taxon>
        <taxon>Metallibacterium</taxon>
    </lineage>
</organism>
<comment type="catalytic activity">
    <reaction evidence="6">
        <text>glycyl-tRNA(Gly) + acetyl-CoA = N-acetylglycyl-tRNA(Gly) + CoA + H(+)</text>
        <dbReference type="Rhea" id="RHEA:81867"/>
        <dbReference type="Rhea" id="RHEA-COMP:9683"/>
        <dbReference type="Rhea" id="RHEA-COMP:19766"/>
        <dbReference type="ChEBI" id="CHEBI:15378"/>
        <dbReference type="ChEBI" id="CHEBI:57287"/>
        <dbReference type="ChEBI" id="CHEBI:57288"/>
        <dbReference type="ChEBI" id="CHEBI:78522"/>
        <dbReference type="ChEBI" id="CHEBI:232036"/>
    </reaction>
</comment>
<evidence type="ECO:0000256" key="4">
    <source>
        <dbReference type="ARBA" id="ARBA00022679"/>
    </source>
</evidence>
<dbReference type="STRING" id="993689.GCA_002077135_01755"/>
<proteinExistence type="inferred from homology"/>
<evidence type="ECO:0000256" key="3">
    <source>
        <dbReference type="ARBA" id="ARBA00022649"/>
    </source>
</evidence>
<dbReference type="SUPFAM" id="SSF55729">
    <property type="entry name" value="Acyl-CoA N-acyltransferases (Nat)"/>
    <property type="match status" value="1"/>
</dbReference>
<feature type="domain" description="N-acetyltransferase" evidence="7">
    <location>
        <begin position="15"/>
        <end position="162"/>
    </location>
</feature>
<evidence type="ECO:0000313" key="8">
    <source>
        <dbReference type="EMBL" id="THD09244.1"/>
    </source>
</evidence>
<comment type="caution">
    <text evidence="8">The sequence shown here is derived from an EMBL/GenBank/DDBJ whole genome shotgun (WGS) entry which is preliminary data.</text>
</comment>
<dbReference type="GO" id="GO:0016747">
    <property type="term" value="F:acyltransferase activity, transferring groups other than amino-acyl groups"/>
    <property type="evidence" value="ECO:0007669"/>
    <property type="project" value="InterPro"/>
</dbReference>
<keyword evidence="9" id="KW-1185">Reference proteome</keyword>
<keyword evidence="2" id="KW-0678">Repressor</keyword>
<dbReference type="Proteomes" id="UP000307749">
    <property type="component" value="Unassembled WGS sequence"/>
</dbReference>
<sequence>MLIVQRLDGAFHDREAFDCGEPSLNQYLRALATQHRRAGVATTHVLVDATMPPRILGYYSLAAAQMSLVGMSAADQRRLPRYPVPVARLARLAVTLQEQGHGLGEALLQDAVKRCLALRSELGIHALLVDALHERAAAFYRQYGFRETAEHALTLYLPLGRG</sequence>
<evidence type="ECO:0000256" key="5">
    <source>
        <dbReference type="ARBA" id="ARBA00023315"/>
    </source>
</evidence>
<dbReference type="PROSITE" id="PS51186">
    <property type="entry name" value="GNAT"/>
    <property type="match status" value="1"/>
</dbReference>
<dbReference type="RefSeq" id="WP_081127090.1">
    <property type="nucleotide sequence ID" value="NZ_LDOS01000002.1"/>
</dbReference>
<dbReference type="InterPro" id="IPR000182">
    <property type="entry name" value="GNAT_dom"/>
</dbReference>
<dbReference type="PANTHER" id="PTHR36449:SF1">
    <property type="entry name" value="ACETYLTRANSFERASE"/>
    <property type="match status" value="1"/>
</dbReference>